<organism evidence="4">
    <name type="scientific">Eubacterium limosum</name>
    <dbReference type="NCBI Taxonomy" id="1736"/>
    <lineage>
        <taxon>Bacteria</taxon>
        <taxon>Bacillati</taxon>
        <taxon>Bacillota</taxon>
        <taxon>Clostridia</taxon>
        <taxon>Eubacteriales</taxon>
        <taxon>Eubacteriaceae</taxon>
        <taxon>Eubacterium</taxon>
    </lineage>
</organism>
<dbReference type="EMBL" id="CACRTR010000023">
    <property type="protein sequence ID" value="VYU75017.1"/>
    <property type="molecule type" value="Genomic_DNA"/>
</dbReference>
<reference evidence="4" key="1">
    <citation type="submission" date="2019-11" db="EMBL/GenBank/DDBJ databases">
        <authorList>
            <person name="Feng L."/>
        </authorList>
    </citation>
    <scope>NUCLEOTIDE SEQUENCE</scope>
    <source>
        <strain evidence="4">ElimosumLFYP34</strain>
    </source>
</reference>
<dbReference type="GO" id="GO:0008270">
    <property type="term" value="F:zinc ion binding"/>
    <property type="evidence" value="ECO:0007669"/>
    <property type="project" value="InterPro"/>
</dbReference>
<protein>
    <submittedName>
        <fullName evidence="4">D-tagatose-1,6-bisphosphate aldolase subunit GatY</fullName>
        <ecNumber evidence="4">4.1.2.40</ecNumber>
    </submittedName>
</protein>
<keyword evidence="3" id="KW-0479">Metal-binding</keyword>
<feature type="binding site" evidence="3">
    <location>
        <position position="171"/>
    </location>
    <ligand>
        <name>Zn(2+)</name>
        <dbReference type="ChEBI" id="CHEBI:29105"/>
        <label>1</label>
        <note>catalytic</note>
    </ligand>
</feature>
<dbReference type="InterPro" id="IPR000771">
    <property type="entry name" value="FBA_II"/>
</dbReference>
<dbReference type="GO" id="GO:0005975">
    <property type="term" value="P:carbohydrate metabolic process"/>
    <property type="evidence" value="ECO:0007669"/>
    <property type="project" value="InterPro"/>
</dbReference>
<feature type="binding site" evidence="3">
    <location>
        <position position="78"/>
    </location>
    <ligand>
        <name>Zn(2+)</name>
        <dbReference type="ChEBI" id="CHEBI:29105"/>
        <label>1</label>
        <note>catalytic</note>
    </ligand>
</feature>
<proteinExistence type="predicted"/>
<feature type="binding site" evidence="3">
    <location>
        <position position="99"/>
    </location>
    <ligand>
        <name>Zn(2+)</name>
        <dbReference type="ChEBI" id="CHEBI:29105"/>
        <label>2</label>
    </ligand>
</feature>
<dbReference type="SUPFAM" id="SSF51569">
    <property type="entry name" value="Aldolase"/>
    <property type="match status" value="1"/>
</dbReference>
<accession>A0A6N3HDA5</accession>
<evidence type="ECO:0000256" key="2">
    <source>
        <dbReference type="PIRSR" id="PIRSR001359-2"/>
    </source>
</evidence>
<feature type="binding site" evidence="3">
    <location>
        <position position="127"/>
    </location>
    <ligand>
        <name>Zn(2+)</name>
        <dbReference type="ChEBI" id="CHEBI:29105"/>
        <label>2</label>
    </ligand>
</feature>
<sequence length="273" mass="29535">MLTEARHFGYGIAAINVSNMETILAILSAADRLDQPVILQVSPMQKQAQGFEYCDIVMMIDMLATHFDHGEYSIHLDHCETVEECILASGAGFDSVMLDKSHEAIDINISEVGRLRKALPSVCVEAELGCVGGAEGTGEGNGMIFTDPAVASDFVEKTGSDCLAVSIGNAHGFYRSEPALRFDLLKQIADQTEVPLVLHGASGISPEDLRKAVELGISKINFFTTLDHAFCSGLRDALKEKQMMMFVQKAAQCKMQETAETLINICSGGRKNA</sequence>
<evidence type="ECO:0000256" key="3">
    <source>
        <dbReference type="PIRSR" id="PIRSR001359-3"/>
    </source>
</evidence>
<feature type="binding site" evidence="2">
    <location>
        <begin position="200"/>
        <end position="202"/>
    </location>
    <ligand>
        <name>dihydroxyacetone phosphate</name>
        <dbReference type="ChEBI" id="CHEBI:57642"/>
    </ligand>
</feature>
<dbReference type="NCBIfam" id="TIGR00167">
    <property type="entry name" value="cbbA"/>
    <property type="match status" value="1"/>
</dbReference>
<feature type="binding site" evidence="3">
    <location>
        <position position="199"/>
    </location>
    <ligand>
        <name>Zn(2+)</name>
        <dbReference type="ChEBI" id="CHEBI:29105"/>
        <label>1</label>
        <note>catalytic</note>
    </ligand>
</feature>
<dbReference type="InterPro" id="IPR013785">
    <property type="entry name" value="Aldolase_TIM"/>
</dbReference>
<dbReference type="EC" id="4.1.2.40" evidence="4"/>
<dbReference type="Gene3D" id="3.20.20.70">
    <property type="entry name" value="Aldolase class I"/>
    <property type="match status" value="1"/>
</dbReference>
<dbReference type="AlphaFoldDB" id="A0A6N3HDA5"/>
<dbReference type="PROSITE" id="PS00806">
    <property type="entry name" value="ALDOLASE_CLASS_II_2"/>
    <property type="match status" value="1"/>
</dbReference>
<gene>
    <name evidence="4" type="primary">gatY_2</name>
    <name evidence="4" type="ORF">ELLFYP34_01188</name>
</gene>
<dbReference type="PANTHER" id="PTHR30304">
    <property type="entry name" value="D-TAGATOSE-1,6-BISPHOSPHATE ALDOLASE"/>
    <property type="match status" value="1"/>
</dbReference>
<name>A0A6N3HDA5_EUBLI</name>
<feature type="active site" description="Proton donor" evidence="1">
    <location>
        <position position="77"/>
    </location>
</feature>
<keyword evidence="4" id="KW-0456">Lyase</keyword>
<feature type="binding site" evidence="2">
    <location>
        <begin position="221"/>
        <end position="224"/>
    </location>
    <ligand>
        <name>dihydroxyacetone phosphate</name>
        <dbReference type="ChEBI" id="CHEBI:57642"/>
    </ligand>
</feature>
<feature type="binding site" evidence="2">
    <location>
        <position position="172"/>
    </location>
    <ligand>
        <name>dihydroxyacetone phosphate</name>
        <dbReference type="ChEBI" id="CHEBI:57642"/>
    </ligand>
</feature>
<comment type="cofactor">
    <cofactor evidence="3">
        <name>Zn(2+)</name>
        <dbReference type="ChEBI" id="CHEBI:29105"/>
    </cofactor>
    <text evidence="3">Binds 2 Zn(2+) ions per subunit. One is catalytic and the other provides a structural contribution.</text>
</comment>
<dbReference type="InterPro" id="IPR050246">
    <property type="entry name" value="Class_II_FBP_aldolase"/>
</dbReference>
<evidence type="ECO:0000256" key="1">
    <source>
        <dbReference type="PIRSR" id="PIRSR001359-1"/>
    </source>
</evidence>
<dbReference type="Pfam" id="PF01116">
    <property type="entry name" value="F_bP_aldolase"/>
    <property type="match status" value="1"/>
</dbReference>
<keyword evidence="3" id="KW-0862">Zinc</keyword>
<dbReference type="GO" id="GO:0009025">
    <property type="term" value="F:tagatose-bisphosphate aldolase activity"/>
    <property type="evidence" value="ECO:0007669"/>
    <property type="project" value="UniProtKB-EC"/>
</dbReference>
<evidence type="ECO:0000313" key="4">
    <source>
        <dbReference type="EMBL" id="VYU75017.1"/>
    </source>
</evidence>
<dbReference type="PANTHER" id="PTHR30304:SF0">
    <property type="entry name" value="D-TAGATOSE-1,6-BISPHOSPHATE ALDOLASE SUBUNIT GATY-RELATED"/>
    <property type="match status" value="1"/>
</dbReference>
<dbReference type="PIRSF" id="PIRSF001359">
    <property type="entry name" value="F_bP_aldolase_II"/>
    <property type="match status" value="1"/>
</dbReference>